<feature type="region of interest" description="Disordered" evidence="1">
    <location>
        <begin position="1"/>
        <end position="20"/>
    </location>
</feature>
<evidence type="ECO:0000256" key="1">
    <source>
        <dbReference type="SAM" id="MobiDB-lite"/>
    </source>
</evidence>
<proteinExistence type="predicted"/>
<organism evidence="2 3">
    <name type="scientific">Falsiroseomonas selenitidurans</name>
    <dbReference type="NCBI Taxonomy" id="2716335"/>
    <lineage>
        <taxon>Bacteria</taxon>
        <taxon>Pseudomonadati</taxon>
        <taxon>Pseudomonadota</taxon>
        <taxon>Alphaproteobacteria</taxon>
        <taxon>Acetobacterales</taxon>
        <taxon>Roseomonadaceae</taxon>
        <taxon>Falsiroseomonas</taxon>
    </lineage>
</organism>
<gene>
    <name evidence="2" type="ORF">HEQ75_18895</name>
</gene>
<name>A0ABX1E846_9PROT</name>
<keyword evidence="3" id="KW-1185">Reference proteome</keyword>
<accession>A0ABX1E846</accession>
<dbReference type="RefSeq" id="WP_168033599.1">
    <property type="nucleotide sequence ID" value="NZ_JAAVNE010000035.1"/>
</dbReference>
<dbReference type="EMBL" id="JAAVNE010000035">
    <property type="protein sequence ID" value="NKC32940.1"/>
    <property type="molecule type" value="Genomic_DNA"/>
</dbReference>
<reference evidence="2 3" key="1">
    <citation type="submission" date="2020-03" db="EMBL/GenBank/DDBJ databases">
        <title>Roseomonas selenitidurans sp. nov. isolated from urban soil.</title>
        <authorList>
            <person name="Liu H."/>
        </authorList>
    </citation>
    <scope>NUCLEOTIDE SEQUENCE [LARGE SCALE GENOMIC DNA]</scope>
    <source>
        <strain evidence="2 3">BU-1</strain>
    </source>
</reference>
<comment type="caution">
    <text evidence="2">The sequence shown here is derived from an EMBL/GenBank/DDBJ whole genome shotgun (WGS) entry which is preliminary data.</text>
</comment>
<dbReference type="Proteomes" id="UP000787635">
    <property type="component" value="Unassembled WGS sequence"/>
</dbReference>
<sequence>MSRMPVAPTVPDGQQSAADAQATDRNALVLILEYVEAECRRLGAEGAARHAALAAALMPQDRAPAGIRLN</sequence>
<evidence type="ECO:0000313" key="3">
    <source>
        <dbReference type="Proteomes" id="UP000787635"/>
    </source>
</evidence>
<evidence type="ECO:0000313" key="2">
    <source>
        <dbReference type="EMBL" id="NKC32940.1"/>
    </source>
</evidence>
<protein>
    <submittedName>
        <fullName evidence="2">Uncharacterized protein</fullName>
    </submittedName>
</protein>